<keyword evidence="2" id="KW-0547">Nucleotide-binding</keyword>
<dbReference type="Proteomes" id="UP001328733">
    <property type="component" value="Unassembled WGS sequence"/>
</dbReference>
<reference evidence="5 6" key="1">
    <citation type="submission" date="2024-01" db="EMBL/GenBank/DDBJ databases">
        <title>Genomic insights into the taxonomy and metabolism of the cyanobacterium Pannus brasiliensis CCIBt3594.</title>
        <authorList>
            <person name="Machado M."/>
            <person name="Botero N.B."/>
            <person name="Andreote A.P.D."/>
            <person name="Feitosa A.M.T."/>
            <person name="Popin R."/>
            <person name="Sivonen K."/>
            <person name="Fiore M.F."/>
        </authorList>
    </citation>
    <scope>NUCLEOTIDE SEQUENCE [LARGE SCALE GENOMIC DNA]</scope>
    <source>
        <strain evidence="5 6">CCIBt3594</strain>
    </source>
</reference>
<evidence type="ECO:0000313" key="5">
    <source>
        <dbReference type="EMBL" id="MEG3439049.1"/>
    </source>
</evidence>
<protein>
    <submittedName>
        <fullName evidence="5">PD-(D/E)XK nuclease family protein</fullName>
    </submittedName>
</protein>
<keyword evidence="6" id="KW-1185">Reference proteome</keyword>
<comment type="caution">
    <text evidence="5">The sequence shown here is derived from an EMBL/GenBank/DDBJ whole genome shotgun (WGS) entry which is preliminary data.</text>
</comment>
<sequence>MNKLWEFASYNLWLLFSPPVGQEAWHCDRKRGYTKAKKKEAAVKALLERDTEWQRIGLLGQKGVYEFHQNLALLQHPDGVNRVAEILELEKEADEVQRRVGAILSDYRKNPFLSTKKIVKLARGDEGFPEPIVIRQGDFVFNLYAAIDCIVEEADGTLHVIDLKTGTSEPDRRQALVYLLACQYLYPDRSAIASFYNLETGEGTEPISANPNQLNAIQRQLATIAKRHQDELKRYRWNHDAFDEIYPANPHFNCKYCIFNPICKFSTVERAA</sequence>
<keyword evidence="2" id="KW-0347">Helicase</keyword>
<dbReference type="AlphaFoldDB" id="A0AAW9R0E8"/>
<dbReference type="Gene3D" id="3.90.320.10">
    <property type="match status" value="1"/>
</dbReference>
<keyword evidence="3" id="KW-0234">DNA repair</keyword>
<dbReference type="InterPro" id="IPR038726">
    <property type="entry name" value="PDDEXK_AddAB-type"/>
</dbReference>
<proteinExistence type="predicted"/>
<evidence type="ECO:0000256" key="3">
    <source>
        <dbReference type="ARBA" id="ARBA00023204"/>
    </source>
</evidence>
<gene>
    <name evidence="5" type="ORF">V0288_18130</name>
</gene>
<evidence type="ECO:0000256" key="1">
    <source>
        <dbReference type="ARBA" id="ARBA00022763"/>
    </source>
</evidence>
<organism evidence="5 6">
    <name type="scientific">Pannus brasiliensis CCIBt3594</name>
    <dbReference type="NCBI Taxonomy" id="1427578"/>
    <lineage>
        <taxon>Bacteria</taxon>
        <taxon>Bacillati</taxon>
        <taxon>Cyanobacteriota</taxon>
        <taxon>Cyanophyceae</taxon>
        <taxon>Oscillatoriophycideae</taxon>
        <taxon>Chroococcales</taxon>
        <taxon>Microcystaceae</taxon>
        <taxon>Pannus</taxon>
    </lineage>
</organism>
<dbReference type="RefSeq" id="WP_332866532.1">
    <property type="nucleotide sequence ID" value="NZ_JBAFSM010000039.1"/>
</dbReference>
<dbReference type="Pfam" id="PF12705">
    <property type="entry name" value="PDDEXK_1"/>
    <property type="match status" value="1"/>
</dbReference>
<keyword evidence="2" id="KW-0378">Hydrolase</keyword>
<dbReference type="GO" id="GO:0004386">
    <property type="term" value="F:helicase activity"/>
    <property type="evidence" value="ECO:0007669"/>
    <property type="project" value="UniProtKB-KW"/>
</dbReference>
<dbReference type="EMBL" id="JBAFSM010000039">
    <property type="protein sequence ID" value="MEG3439049.1"/>
    <property type="molecule type" value="Genomic_DNA"/>
</dbReference>
<evidence type="ECO:0000256" key="2">
    <source>
        <dbReference type="ARBA" id="ARBA00022806"/>
    </source>
</evidence>
<evidence type="ECO:0000313" key="6">
    <source>
        <dbReference type="Proteomes" id="UP001328733"/>
    </source>
</evidence>
<name>A0AAW9R0E8_9CHRO</name>
<keyword evidence="2" id="KW-0067">ATP-binding</keyword>
<keyword evidence="1" id="KW-0227">DNA damage</keyword>
<dbReference type="GO" id="GO:0006281">
    <property type="term" value="P:DNA repair"/>
    <property type="evidence" value="ECO:0007669"/>
    <property type="project" value="UniProtKB-KW"/>
</dbReference>
<dbReference type="InterPro" id="IPR011604">
    <property type="entry name" value="PDDEXK-like_dom_sf"/>
</dbReference>
<feature type="domain" description="PD-(D/E)XK endonuclease-like" evidence="4">
    <location>
        <begin position="67"/>
        <end position="264"/>
    </location>
</feature>
<evidence type="ECO:0000259" key="4">
    <source>
        <dbReference type="Pfam" id="PF12705"/>
    </source>
</evidence>
<accession>A0AAW9R0E8</accession>